<evidence type="ECO:0000313" key="2">
    <source>
        <dbReference type="Proteomes" id="UP000006650"/>
    </source>
</evidence>
<dbReference type="HOGENOM" id="CLU_3355215_0_0_10"/>
<dbReference type="Proteomes" id="UP000006650">
    <property type="component" value="Chromosome"/>
</dbReference>
<protein>
    <submittedName>
        <fullName evidence="1">Uncharacterized protein</fullName>
    </submittedName>
</protein>
<dbReference type="EMBL" id="CP001632">
    <property type="protein sequence ID" value="ACU91702.1"/>
    <property type="molecule type" value="Genomic_DNA"/>
</dbReference>
<reference evidence="1 2" key="1">
    <citation type="journal article" date="2009" name="Stand. Genomic Sci.">
        <title>Complete genome sequence of Capnocytophaga ochracea type strain (VPI 2845).</title>
        <authorList>
            <person name="Mavrommatis K."/>
            <person name="Gronow S."/>
            <person name="Saunders E."/>
            <person name="Land M."/>
            <person name="Lapidus A."/>
            <person name="Copeland A."/>
            <person name="Glavina Del Rio T."/>
            <person name="Nolan M."/>
            <person name="Lucas S."/>
            <person name="Chen F."/>
            <person name="Tice H."/>
            <person name="Cheng J.F."/>
            <person name="Bruce D."/>
            <person name="Goodwin L."/>
            <person name="Pitluck S."/>
            <person name="Pati A."/>
            <person name="Ivanova N."/>
            <person name="Chen A."/>
            <person name="Palaniappan K."/>
            <person name="Chain P."/>
            <person name="Hauser L."/>
            <person name="Chang Y.J."/>
            <person name="Jeffries C.D."/>
            <person name="Brettin T."/>
            <person name="Detter J.C."/>
            <person name="Han C."/>
            <person name="Bristow J."/>
            <person name="Goker M."/>
            <person name="Rohde M."/>
            <person name="Eisen J.A."/>
            <person name="Markowitz V."/>
            <person name="Kyrpides N.C."/>
            <person name="Klenk H.P."/>
            <person name="Hugenholtz P."/>
        </authorList>
    </citation>
    <scope>NUCLEOTIDE SEQUENCE [LARGE SCALE GENOMIC DNA]</scope>
    <source>
        <strain evidence="2">ATCC 27872 / DSM 7271 / JCM 12966 / VPI 2845</strain>
    </source>
</reference>
<name>C7M502_CAPOD</name>
<dbReference type="STRING" id="521097.Coch_0137"/>
<keyword evidence="2" id="KW-1185">Reference proteome</keyword>
<dbReference type="KEGG" id="coc:Coch_0137"/>
<gene>
    <name evidence="1" type="ordered locus">Coch_0137</name>
</gene>
<sequence>MNEEKTNNERRKGGEMIKDKACKIVEKVEFVEGDYG</sequence>
<proteinExistence type="predicted"/>
<organism evidence="1 2">
    <name type="scientific">Capnocytophaga ochracea (strain ATCC 27872 / DSM 7271 / CCUG 9716 / JCM 12966 / NCTC 12371 / SS31 / VPI 2845)</name>
    <name type="common">Bacteroides ochraceus</name>
    <dbReference type="NCBI Taxonomy" id="521097"/>
    <lineage>
        <taxon>Bacteria</taxon>
        <taxon>Pseudomonadati</taxon>
        <taxon>Bacteroidota</taxon>
        <taxon>Flavobacteriia</taxon>
        <taxon>Flavobacteriales</taxon>
        <taxon>Flavobacteriaceae</taxon>
        <taxon>Capnocytophaga</taxon>
    </lineage>
</organism>
<evidence type="ECO:0000313" key="1">
    <source>
        <dbReference type="EMBL" id="ACU91702.1"/>
    </source>
</evidence>
<dbReference type="AlphaFoldDB" id="C7M502"/>
<accession>C7M502</accession>